<proteinExistence type="predicted"/>
<sequence>MVKEVQCKDAGFEDCDFIIQDENEDEMVDLVQQHAERTHNKSVSRDDVQGLIHEV</sequence>
<keyword evidence="3" id="KW-1185">Reference proteome</keyword>
<reference evidence="2" key="1">
    <citation type="submission" date="2022-06" db="EMBL/GenBank/DDBJ databases">
        <title>Diverse halophilic archaea isolated from saline environments.</title>
        <authorList>
            <person name="Cui H.-L."/>
        </authorList>
    </citation>
    <scope>NUCLEOTIDE SEQUENCE</scope>
    <source>
        <strain evidence="2">WLHS1</strain>
    </source>
</reference>
<evidence type="ECO:0000313" key="3">
    <source>
        <dbReference type="Proteomes" id="UP001056855"/>
    </source>
</evidence>
<dbReference type="RefSeq" id="WP_254158942.1">
    <property type="nucleotide sequence ID" value="NZ_CP100355.1"/>
</dbReference>
<protein>
    <submittedName>
        <fullName evidence="2">DUF1059 domain-containing protein</fullName>
    </submittedName>
</protein>
<gene>
    <name evidence="2" type="ORF">NGM29_03260</name>
</gene>
<dbReference type="InterPro" id="IPR009409">
    <property type="entry name" value="DUF1059"/>
</dbReference>
<dbReference type="EMBL" id="CP100355">
    <property type="protein sequence ID" value="UTF54314.1"/>
    <property type="molecule type" value="Genomic_DNA"/>
</dbReference>
<name>A0A9E7N9J6_9EURY</name>
<accession>A0A9E7N9J6</accession>
<dbReference type="AlphaFoldDB" id="A0A9E7N9J6"/>
<evidence type="ECO:0000256" key="1">
    <source>
        <dbReference type="SAM" id="MobiDB-lite"/>
    </source>
</evidence>
<dbReference type="Proteomes" id="UP001056855">
    <property type="component" value="Chromosome"/>
</dbReference>
<dbReference type="KEGG" id="sawl:NGM29_03260"/>
<feature type="region of interest" description="Disordered" evidence="1">
    <location>
        <begin position="35"/>
        <end position="55"/>
    </location>
</feature>
<organism evidence="2 3">
    <name type="scientific">Natronosalvus rutilus</name>
    <dbReference type="NCBI Taxonomy" id="2953753"/>
    <lineage>
        <taxon>Archaea</taxon>
        <taxon>Methanobacteriati</taxon>
        <taxon>Methanobacteriota</taxon>
        <taxon>Stenosarchaea group</taxon>
        <taxon>Halobacteria</taxon>
        <taxon>Halobacteriales</taxon>
        <taxon>Natrialbaceae</taxon>
        <taxon>Natronosalvus</taxon>
    </lineage>
</organism>
<dbReference type="Pfam" id="PF06348">
    <property type="entry name" value="DUF1059"/>
    <property type="match status" value="1"/>
</dbReference>
<dbReference type="GeneID" id="73289032"/>
<evidence type="ECO:0000313" key="2">
    <source>
        <dbReference type="EMBL" id="UTF54314.1"/>
    </source>
</evidence>